<dbReference type="OrthoDB" id="9895617at2759"/>
<name>A0A9N9F7Y8_9GLOM</name>
<dbReference type="AlphaFoldDB" id="A0A9N9F7Y8"/>
<dbReference type="Proteomes" id="UP000789508">
    <property type="component" value="Unassembled WGS sequence"/>
</dbReference>
<dbReference type="SUPFAM" id="SSF50370">
    <property type="entry name" value="Ricin B-like lectins"/>
    <property type="match status" value="1"/>
</dbReference>
<dbReference type="EMBL" id="CAJVPS010000920">
    <property type="protein sequence ID" value="CAG8515675.1"/>
    <property type="molecule type" value="Genomic_DNA"/>
</dbReference>
<dbReference type="InterPro" id="IPR035992">
    <property type="entry name" value="Ricin_B-like_lectins"/>
</dbReference>
<comment type="caution">
    <text evidence="1">The sequence shown here is derived from an EMBL/GenBank/DDBJ whole genome shotgun (WGS) entry which is preliminary data.</text>
</comment>
<sequence length="133" mass="15424">MAKWFWIVSDTGFVLDVAGINSAAGATVHLFFLKSPDEYIWLKVVSDIIFIPLYKDPMNDPHLEMQPRRPNEKFQHWTYDDNSCTLNSALQNYVLTVKKSVLRGGLGCKHLDTLVPKTQRFTFVPCEWPEYRD</sequence>
<proteinExistence type="predicted"/>
<evidence type="ECO:0000313" key="2">
    <source>
        <dbReference type="Proteomes" id="UP000789508"/>
    </source>
</evidence>
<organism evidence="1 2">
    <name type="scientific">Ambispora leptoticha</name>
    <dbReference type="NCBI Taxonomy" id="144679"/>
    <lineage>
        <taxon>Eukaryota</taxon>
        <taxon>Fungi</taxon>
        <taxon>Fungi incertae sedis</taxon>
        <taxon>Mucoromycota</taxon>
        <taxon>Glomeromycotina</taxon>
        <taxon>Glomeromycetes</taxon>
        <taxon>Archaeosporales</taxon>
        <taxon>Ambisporaceae</taxon>
        <taxon>Ambispora</taxon>
    </lineage>
</organism>
<reference evidence="1" key="1">
    <citation type="submission" date="2021-06" db="EMBL/GenBank/DDBJ databases">
        <authorList>
            <person name="Kallberg Y."/>
            <person name="Tangrot J."/>
            <person name="Rosling A."/>
        </authorList>
    </citation>
    <scope>NUCLEOTIDE SEQUENCE</scope>
    <source>
        <strain evidence="1">FL130A</strain>
    </source>
</reference>
<keyword evidence="2" id="KW-1185">Reference proteome</keyword>
<evidence type="ECO:0000313" key="1">
    <source>
        <dbReference type="EMBL" id="CAG8515675.1"/>
    </source>
</evidence>
<protein>
    <submittedName>
        <fullName evidence="1">7831_t:CDS:1</fullName>
    </submittedName>
</protein>
<gene>
    <name evidence="1" type="ORF">ALEPTO_LOCUS4204</name>
</gene>
<accession>A0A9N9F7Y8</accession>